<dbReference type="PANTHER" id="PTHR10572:SF24">
    <property type="entry name" value="3-HYDROXY-3-METHYLGLUTARYL-COENZYME A REDUCTASE"/>
    <property type="match status" value="1"/>
</dbReference>
<dbReference type="EC" id="1.1.1.34" evidence="20"/>
<dbReference type="InterPro" id="IPR002202">
    <property type="entry name" value="HMG_CoA_Rdtase"/>
</dbReference>
<keyword evidence="7" id="KW-0152">Cholesterol biosynthesis</keyword>
<evidence type="ECO:0000256" key="2">
    <source>
        <dbReference type="ARBA" id="ARBA00004585"/>
    </source>
</evidence>
<evidence type="ECO:0000256" key="8">
    <source>
        <dbReference type="ARBA" id="ARBA00022824"/>
    </source>
</evidence>
<dbReference type="GO" id="GO:0005789">
    <property type="term" value="C:endoplasmic reticulum membrane"/>
    <property type="evidence" value="ECO:0007669"/>
    <property type="project" value="UniProtKB-SubCell"/>
</dbReference>
<dbReference type="STRING" id="84645.A0A498MNL2"/>
<dbReference type="InterPro" id="IPR004816">
    <property type="entry name" value="HMG_CoA_Rdtase_metazoan"/>
</dbReference>
<dbReference type="PROSITE" id="PS01192">
    <property type="entry name" value="HMG_COA_REDUCTASE_3"/>
    <property type="match status" value="1"/>
</dbReference>
<evidence type="ECO:0000256" key="3">
    <source>
        <dbReference type="ARBA" id="ARBA00005084"/>
    </source>
</evidence>
<keyword evidence="15" id="KW-0576">Peroxisome</keyword>
<dbReference type="Pfam" id="PF12349">
    <property type="entry name" value="Sterol-sensing"/>
    <property type="match status" value="1"/>
</dbReference>
<gene>
    <name evidence="23" type="ORF">ROHU_024379</name>
</gene>
<dbReference type="PROSITE" id="PS00318">
    <property type="entry name" value="HMG_COA_REDUCTASE_2"/>
    <property type="match status" value="1"/>
</dbReference>
<comment type="similarity">
    <text evidence="4 20">Belongs to the HMG-CoA reductase family.</text>
</comment>
<feature type="transmembrane region" description="Helical" evidence="20">
    <location>
        <begin position="57"/>
        <end position="78"/>
    </location>
</feature>
<evidence type="ECO:0000256" key="10">
    <source>
        <dbReference type="ARBA" id="ARBA00022955"/>
    </source>
</evidence>
<dbReference type="CDD" id="cd00643">
    <property type="entry name" value="HMG-CoA_reductase_classI"/>
    <property type="match status" value="1"/>
</dbReference>
<keyword evidence="17" id="KW-0325">Glycoprotein</keyword>
<evidence type="ECO:0000256" key="17">
    <source>
        <dbReference type="ARBA" id="ARBA00023180"/>
    </source>
</evidence>
<evidence type="ECO:0000313" key="24">
    <source>
        <dbReference type="Proteomes" id="UP000290572"/>
    </source>
</evidence>
<dbReference type="PANTHER" id="PTHR10572">
    <property type="entry name" value="3-HYDROXY-3-METHYLGLUTARYL-COENZYME A REDUCTASE"/>
    <property type="match status" value="1"/>
</dbReference>
<keyword evidence="13" id="KW-0756">Sterol biosynthesis</keyword>
<dbReference type="GO" id="GO:0050661">
    <property type="term" value="F:NADP binding"/>
    <property type="evidence" value="ECO:0007669"/>
    <property type="project" value="InterPro"/>
</dbReference>
<dbReference type="Gene3D" id="1.10.3270.10">
    <property type="entry name" value="HMGR, N-terminal domain"/>
    <property type="match status" value="1"/>
</dbReference>
<sequence>MLTRLFRIHGLFVASHPWEVIVATVTLTICMMSMNMFTGNNQICGWNFDCPKLEEQILSSDIIILTITRCIAIVYIYFQFQNLRQLGSKYILGIAGLFTIFSSFVFSTVVIHFLDKELTGLNEALPFFLLLIDLSKACTLAKFALSSNSQDEVRENIAKGMAVLGPTFTLDALVECLVIGVGTMSGVRQLEIMCCFGCMSVLANYFVFMTFFPACVSLVLELSRESREGRPIWQLSHFARVLEEEEDNKPNPVTQRVKMIMSLGLVMVHAHSRWIADPASSNGTLDLPQVGASLSDNMPKRIEPDMPLWHFYLSRMISMDIEQVITLGLALFLAVKYIFFEQVEMESTLSLKVPNPSSMLSQKWSPDQCCRKEVPTSSKPEKTPTPPPVVTKEERDLVIRPLPALKEPEHKSTFVLGDDEAQEIVDVSEPVISVPAEPRPVEDCLSILKNPDMGARYLSDEEVIRLVNSKHIPAYKLEAMMETPERGVLIRRKMLSPKFPEPTALTCLPYKNYDYSKVMGTCCENVIGYMPVPVGVAGPLLLDGKQFQVPMATTEGCLVASTNRGCRAIALAGGANSRVLADGMTRGPVVRLPSACQAAEVKAWLESPEGFKSIKEAFDQTSRFARLEKLLIGLASRNLYIRFQSRTGDAMGMNMISKGTEQALARLKEEFPELQVLAVSGNYCTDKKPAAINWIEGRGKSVVCETTIPAKVVKEILKTTTEALVDVNISKNLIGSAMAGSSGGYNAHAANIVAAIYIACGQDPAQTVGSSNCITIMEASGPTGEDLYISCTMPSIELGTVGGGTNLPPQQACLQMLGVLGASRECPGENARQLAKVVCATVLAGELSLMSALAAGHLVKSHMTHNR</sequence>
<evidence type="ECO:0000313" key="23">
    <source>
        <dbReference type="EMBL" id="RXN21202.1"/>
    </source>
</evidence>
<keyword evidence="11 20" id="KW-1133">Transmembrane helix</keyword>
<dbReference type="GO" id="GO:0005778">
    <property type="term" value="C:peroxisomal membrane"/>
    <property type="evidence" value="ECO:0007669"/>
    <property type="project" value="UniProtKB-SubCell"/>
</dbReference>
<organism evidence="23 24">
    <name type="scientific">Labeo rohita</name>
    <name type="common">Indian major carp</name>
    <name type="synonym">Cyprinus rohita</name>
    <dbReference type="NCBI Taxonomy" id="84645"/>
    <lineage>
        <taxon>Eukaryota</taxon>
        <taxon>Metazoa</taxon>
        <taxon>Chordata</taxon>
        <taxon>Craniata</taxon>
        <taxon>Vertebrata</taxon>
        <taxon>Euteleostomi</taxon>
        <taxon>Actinopterygii</taxon>
        <taxon>Neopterygii</taxon>
        <taxon>Teleostei</taxon>
        <taxon>Ostariophysi</taxon>
        <taxon>Cypriniformes</taxon>
        <taxon>Cyprinidae</taxon>
        <taxon>Labeoninae</taxon>
        <taxon>Labeonini</taxon>
        <taxon>Labeo</taxon>
    </lineage>
</organism>
<keyword evidence="14 20" id="KW-0472">Membrane</keyword>
<keyword evidence="24" id="KW-1185">Reference proteome</keyword>
<keyword evidence="5" id="KW-0153">Cholesterol metabolism</keyword>
<keyword evidence="16" id="KW-1207">Sterol metabolism</keyword>
<evidence type="ECO:0000256" key="19">
    <source>
        <dbReference type="ARBA" id="ARBA00049909"/>
    </source>
</evidence>
<dbReference type="InterPro" id="IPR023282">
    <property type="entry name" value="HMG_CoA_Rdtase_N"/>
</dbReference>
<evidence type="ECO:0000256" key="1">
    <source>
        <dbReference type="ARBA" id="ARBA00004477"/>
    </source>
</evidence>
<evidence type="ECO:0000256" key="21">
    <source>
        <dbReference type="SAM" id="MobiDB-lite"/>
    </source>
</evidence>
<evidence type="ECO:0000256" key="16">
    <source>
        <dbReference type="ARBA" id="ARBA00023166"/>
    </source>
</evidence>
<dbReference type="InterPro" id="IPR053958">
    <property type="entry name" value="HMGCR/SNAP/NPC1-like_SSD"/>
</dbReference>
<comment type="pathway">
    <text evidence="3 20">Metabolic intermediate biosynthesis; (R)-mevalonate biosynthesis; (R)-mevalonate from acetyl-CoA: step 3/3.</text>
</comment>
<evidence type="ECO:0000256" key="20">
    <source>
        <dbReference type="RuleBase" id="RU361219"/>
    </source>
</evidence>
<evidence type="ECO:0000256" key="7">
    <source>
        <dbReference type="ARBA" id="ARBA00022778"/>
    </source>
</evidence>
<feature type="domain" description="SSD" evidence="22">
    <location>
        <begin position="61"/>
        <end position="218"/>
    </location>
</feature>
<feature type="transmembrane region" description="Helical" evidence="20">
    <location>
        <begin position="20"/>
        <end position="37"/>
    </location>
</feature>
<dbReference type="FunFam" id="3.90.770.10:FF:000002">
    <property type="entry name" value="3-hydroxy-3-methylglutaryl coenzyme A reductase"/>
    <property type="match status" value="1"/>
</dbReference>
<dbReference type="InterPro" id="IPR023074">
    <property type="entry name" value="HMG_CoA_Rdtase_cat_sf"/>
</dbReference>
<keyword evidence="10" id="KW-0443">Lipid metabolism</keyword>
<dbReference type="SUPFAM" id="SSF82866">
    <property type="entry name" value="Multidrug efflux transporter AcrB transmembrane domain"/>
    <property type="match status" value="1"/>
</dbReference>
<accession>A0A498MNL2</accession>
<proteinExistence type="evidence at protein level"/>
<dbReference type="Pfam" id="PF00368">
    <property type="entry name" value="HMG-CoA_red"/>
    <property type="match status" value="1"/>
</dbReference>
<evidence type="ECO:0000256" key="18">
    <source>
        <dbReference type="ARBA" id="ARBA00023221"/>
    </source>
</evidence>
<dbReference type="NCBIfam" id="TIGR00533">
    <property type="entry name" value="HMG_CoA_R_NADP"/>
    <property type="match status" value="1"/>
</dbReference>
<evidence type="ECO:0000256" key="6">
    <source>
        <dbReference type="ARBA" id="ARBA00022692"/>
    </source>
</evidence>
<keyword evidence="10" id="KW-0752">Steroid biosynthesis</keyword>
<evidence type="ECO:0000256" key="9">
    <source>
        <dbReference type="ARBA" id="ARBA00022857"/>
    </source>
</evidence>
<evidence type="ECO:0000256" key="13">
    <source>
        <dbReference type="ARBA" id="ARBA00023011"/>
    </source>
</evidence>
<evidence type="ECO:0000256" key="11">
    <source>
        <dbReference type="ARBA" id="ARBA00022989"/>
    </source>
</evidence>
<keyword evidence="6 20" id="KW-0812">Transmembrane</keyword>
<keyword evidence="8 20" id="KW-0256">Endoplasmic reticulum</keyword>
<dbReference type="GO" id="GO:0004420">
    <property type="term" value="F:hydroxymethylglutaryl-CoA reductase (NADPH) activity"/>
    <property type="evidence" value="ECO:0007669"/>
    <property type="project" value="UniProtKB-EC"/>
</dbReference>
<dbReference type="Proteomes" id="UP000290572">
    <property type="component" value="Unassembled WGS sequence"/>
</dbReference>
<keyword evidence="12 20" id="KW-0560">Oxidoreductase</keyword>
<dbReference type="InterPro" id="IPR000731">
    <property type="entry name" value="SSD"/>
</dbReference>
<keyword evidence="25" id="KW-1267">Proteomics identification</keyword>
<reference evidence="23 24" key="1">
    <citation type="submission" date="2018-03" db="EMBL/GenBank/DDBJ databases">
        <title>Draft genome sequence of Rohu Carp (Labeo rohita).</title>
        <authorList>
            <person name="Das P."/>
            <person name="Kushwaha B."/>
            <person name="Joshi C.G."/>
            <person name="Kumar D."/>
            <person name="Nagpure N.S."/>
            <person name="Sahoo L."/>
            <person name="Das S.P."/>
            <person name="Bit A."/>
            <person name="Patnaik S."/>
            <person name="Meher P.K."/>
            <person name="Jayasankar P."/>
            <person name="Koringa P.G."/>
            <person name="Patel N.V."/>
            <person name="Hinsu A.T."/>
            <person name="Kumar R."/>
            <person name="Pandey M."/>
            <person name="Agarwal S."/>
            <person name="Srivastava S."/>
            <person name="Singh M."/>
            <person name="Iquebal M.A."/>
            <person name="Jaiswal S."/>
            <person name="Angadi U.B."/>
            <person name="Kumar N."/>
            <person name="Raza M."/>
            <person name="Shah T.M."/>
            <person name="Rai A."/>
            <person name="Jena J.K."/>
        </authorList>
    </citation>
    <scope>NUCLEOTIDE SEQUENCE [LARGE SCALE GENOMIC DNA]</scope>
    <source>
        <strain evidence="23">DASCIFA01</strain>
        <tissue evidence="23">Testis</tissue>
    </source>
</reference>
<feature type="transmembrane region" description="Helical" evidence="20">
    <location>
        <begin position="202"/>
        <end position="220"/>
    </location>
</feature>
<dbReference type="InterPro" id="IPR023076">
    <property type="entry name" value="HMG_CoA_Rdtase_CS"/>
</dbReference>
<dbReference type="Gene3D" id="3.90.770.10">
    <property type="entry name" value="3-hydroxy-3-methylglutaryl-coenzyme A Reductase, Chain A, domain 2"/>
    <property type="match status" value="1"/>
</dbReference>
<dbReference type="SUPFAM" id="SSF55035">
    <property type="entry name" value="NAD-binding domain of HMG-CoA reductase"/>
    <property type="match status" value="1"/>
</dbReference>
<comment type="subcellular location">
    <subcellularLocation>
        <location evidence="1 20">Endoplasmic reticulum membrane</location>
        <topology evidence="1 20">Multi-pass membrane protein</topology>
    </subcellularLocation>
    <subcellularLocation>
        <location evidence="2">Peroxisome membrane</location>
        <topology evidence="2">Multi-pass membrane protein</topology>
    </subcellularLocation>
</comment>
<dbReference type="NCBIfam" id="TIGR00920">
    <property type="entry name" value="2A060605"/>
    <property type="match status" value="1"/>
</dbReference>
<dbReference type="PROSITE" id="PS50065">
    <property type="entry name" value="HMG_COA_REDUCTASE_4"/>
    <property type="match status" value="1"/>
</dbReference>
<dbReference type="InterPro" id="IPR004554">
    <property type="entry name" value="HMG_CoA_Rdtase_eu_arc"/>
</dbReference>
<keyword evidence="10" id="KW-0444">Lipid biosynthesis</keyword>
<dbReference type="AlphaFoldDB" id="A0A498MNL2"/>
<evidence type="ECO:0000256" key="12">
    <source>
        <dbReference type="ARBA" id="ARBA00023002"/>
    </source>
</evidence>
<comment type="caution">
    <text evidence="23">The sequence shown here is derived from an EMBL/GenBank/DDBJ whole genome shotgun (WGS) entry which is preliminary data.</text>
</comment>
<evidence type="ECO:0000256" key="14">
    <source>
        <dbReference type="ARBA" id="ARBA00023136"/>
    </source>
</evidence>
<feature type="transmembrane region" description="Helical" evidence="20">
    <location>
        <begin position="90"/>
        <end position="113"/>
    </location>
</feature>
<dbReference type="GO" id="GO:0015936">
    <property type="term" value="P:coenzyme A metabolic process"/>
    <property type="evidence" value="ECO:0007669"/>
    <property type="project" value="InterPro"/>
</dbReference>
<dbReference type="Gene3D" id="3.30.70.420">
    <property type="entry name" value="Hydroxymethylglutaryl-CoA reductase, class I/II, NAD/NADP-binding domain"/>
    <property type="match status" value="1"/>
</dbReference>
<evidence type="ECO:0000256" key="15">
    <source>
        <dbReference type="ARBA" id="ARBA00023140"/>
    </source>
</evidence>
<evidence type="ECO:0000256" key="4">
    <source>
        <dbReference type="ARBA" id="ARBA00007661"/>
    </source>
</evidence>
<dbReference type="PRINTS" id="PR00071">
    <property type="entry name" value="HMGCOARDTASE"/>
</dbReference>
<dbReference type="GO" id="GO:0006695">
    <property type="term" value="P:cholesterol biosynthetic process"/>
    <property type="evidence" value="ECO:0007669"/>
    <property type="project" value="UniProtKB-KW"/>
</dbReference>
<keyword evidence="18" id="KW-0753">Steroid metabolism</keyword>
<name>A0A498MNL2_LABRO</name>
<dbReference type="GO" id="GO:0008299">
    <property type="term" value="P:isoprenoid biosynthetic process"/>
    <property type="evidence" value="ECO:0007669"/>
    <property type="project" value="InterPro"/>
</dbReference>
<evidence type="ECO:0007829" key="25">
    <source>
        <dbReference type="PeptideAtlas" id="A0A498MNL2"/>
    </source>
</evidence>
<feature type="compositionally biased region" description="Basic and acidic residues" evidence="21">
    <location>
        <begin position="369"/>
        <end position="382"/>
    </location>
</feature>
<dbReference type="UniPathway" id="UPA00058">
    <property type="reaction ID" value="UER00103"/>
</dbReference>
<dbReference type="InterPro" id="IPR009023">
    <property type="entry name" value="HMG_CoA_Rdtase_NAD(P)-bd_sf"/>
</dbReference>
<feature type="region of interest" description="Disordered" evidence="21">
    <location>
        <begin position="362"/>
        <end position="391"/>
    </location>
</feature>
<comment type="catalytic activity">
    <reaction evidence="19">
        <text>(R)-mevalonate + 2 NADP(+) + CoA = (3S)-3-hydroxy-3-methylglutaryl-CoA + 2 NADPH + 2 H(+)</text>
        <dbReference type="Rhea" id="RHEA:15989"/>
        <dbReference type="ChEBI" id="CHEBI:15378"/>
        <dbReference type="ChEBI" id="CHEBI:36464"/>
        <dbReference type="ChEBI" id="CHEBI:43074"/>
        <dbReference type="ChEBI" id="CHEBI:57287"/>
        <dbReference type="ChEBI" id="CHEBI:57783"/>
        <dbReference type="ChEBI" id="CHEBI:58349"/>
        <dbReference type="EC" id="1.1.1.34"/>
    </reaction>
    <physiologicalReaction direction="right-to-left" evidence="19">
        <dbReference type="Rhea" id="RHEA:15991"/>
    </physiologicalReaction>
</comment>
<dbReference type="EMBL" id="QBIY01012619">
    <property type="protein sequence ID" value="RXN21202.1"/>
    <property type="molecule type" value="Genomic_DNA"/>
</dbReference>
<evidence type="ECO:0000256" key="5">
    <source>
        <dbReference type="ARBA" id="ARBA00022548"/>
    </source>
</evidence>
<feature type="transmembrane region" description="Helical" evidence="20">
    <location>
        <begin position="125"/>
        <end position="145"/>
    </location>
</feature>
<keyword evidence="9 20" id="KW-0521">NADP</keyword>
<protein>
    <recommendedName>
        <fullName evidence="20">3-hydroxy-3-methylglutaryl coenzyme A reductase</fullName>
        <shortName evidence="20">HMG-CoA reductase</shortName>
        <ecNumber evidence="20">1.1.1.34</ecNumber>
    </recommendedName>
</protein>
<dbReference type="InterPro" id="IPR009029">
    <property type="entry name" value="HMG_CoA_Rdtase_sub-bd_dom_sf"/>
</dbReference>
<dbReference type="PROSITE" id="PS50156">
    <property type="entry name" value="SSD"/>
    <property type="match status" value="1"/>
</dbReference>
<dbReference type="FunFam" id="1.10.3270.10:FF:000001">
    <property type="entry name" value="3-hydroxy-3-methylglutaryl coenzyme A reductase"/>
    <property type="match status" value="1"/>
</dbReference>
<dbReference type="FunFam" id="3.30.70.420:FF:000001">
    <property type="entry name" value="3-hydroxy-3-methylglutaryl coenzyme A reductase"/>
    <property type="match status" value="1"/>
</dbReference>
<evidence type="ECO:0000259" key="22">
    <source>
        <dbReference type="PROSITE" id="PS50156"/>
    </source>
</evidence>
<dbReference type="PROSITE" id="PS00066">
    <property type="entry name" value="HMG_COA_REDUCTASE_1"/>
    <property type="match status" value="1"/>
</dbReference>
<dbReference type="SUPFAM" id="SSF56542">
    <property type="entry name" value="Substrate-binding domain of HMG-CoA reductase"/>
    <property type="match status" value="1"/>
</dbReference>